<gene>
    <name evidence="2" type="ORF">PG999_009999</name>
</gene>
<evidence type="ECO:0000313" key="3">
    <source>
        <dbReference type="Proteomes" id="UP001392437"/>
    </source>
</evidence>
<comment type="caution">
    <text evidence="2">The sequence shown here is derived from an EMBL/GenBank/DDBJ whole genome shotgun (WGS) entry which is preliminary data.</text>
</comment>
<accession>A0AAW0QL41</accession>
<proteinExistence type="predicted"/>
<dbReference type="PROSITE" id="PS51257">
    <property type="entry name" value="PROKAR_LIPOPROTEIN"/>
    <property type="match status" value="1"/>
</dbReference>
<evidence type="ECO:0000256" key="1">
    <source>
        <dbReference type="SAM" id="MobiDB-lite"/>
    </source>
</evidence>
<dbReference type="EMBL" id="JAQQWP010000008">
    <property type="protein sequence ID" value="KAK8106640.1"/>
    <property type="molecule type" value="Genomic_DNA"/>
</dbReference>
<keyword evidence="3" id="KW-1185">Reference proteome</keyword>
<organism evidence="2 3">
    <name type="scientific">Apiospora kogelbergensis</name>
    <dbReference type="NCBI Taxonomy" id="1337665"/>
    <lineage>
        <taxon>Eukaryota</taxon>
        <taxon>Fungi</taxon>
        <taxon>Dikarya</taxon>
        <taxon>Ascomycota</taxon>
        <taxon>Pezizomycotina</taxon>
        <taxon>Sordariomycetes</taxon>
        <taxon>Xylariomycetidae</taxon>
        <taxon>Amphisphaeriales</taxon>
        <taxon>Apiosporaceae</taxon>
        <taxon>Apiospora</taxon>
    </lineage>
</organism>
<sequence length="206" mass="22460">MPLARSVDWERLTSTTTIGSTACVGVFGGNEPCQDPTRMLWQRQPPSRGTEWAKQSGDSQAPHNEYETSRILSVGDRVSSHVPVGLATNASTSYTYDTVIDTTSIQVHKRFSHRRGRPGNRLCPNAFGIVVAYALQVYLQGEAWGGTCTYNAAEQNDKLMAAARDFAEYNPDEKADITLMTETAMGGLLDTGFLVYYSGQSPPPAS</sequence>
<dbReference type="AlphaFoldDB" id="A0AAW0QL41"/>
<dbReference type="Proteomes" id="UP001392437">
    <property type="component" value="Unassembled WGS sequence"/>
</dbReference>
<feature type="region of interest" description="Disordered" evidence="1">
    <location>
        <begin position="41"/>
        <end position="65"/>
    </location>
</feature>
<protein>
    <submittedName>
        <fullName evidence="2">FAD-binding domain-containing protein</fullName>
    </submittedName>
</protein>
<name>A0AAW0QL41_9PEZI</name>
<reference evidence="2 3" key="1">
    <citation type="submission" date="2023-01" db="EMBL/GenBank/DDBJ databases">
        <title>Analysis of 21 Apiospora genomes using comparative genomics revels a genus with tremendous synthesis potential of carbohydrate active enzymes and secondary metabolites.</title>
        <authorList>
            <person name="Sorensen T."/>
        </authorList>
    </citation>
    <scope>NUCLEOTIDE SEQUENCE [LARGE SCALE GENOMIC DNA]</scope>
    <source>
        <strain evidence="2 3">CBS 117206</strain>
    </source>
</reference>
<evidence type="ECO:0000313" key="2">
    <source>
        <dbReference type="EMBL" id="KAK8106640.1"/>
    </source>
</evidence>